<keyword evidence="3" id="KW-0520">NAD</keyword>
<evidence type="ECO:0000313" key="7">
    <source>
        <dbReference type="Proteomes" id="UP001596353"/>
    </source>
</evidence>
<protein>
    <submittedName>
        <fullName evidence="6">Aldehyde dehydrogenase family protein</fullName>
    </submittedName>
</protein>
<evidence type="ECO:0000256" key="4">
    <source>
        <dbReference type="SAM" id="MobiDB-lite"/>
    </source>
</evidence>
<accession>A0ABW2BBG0</accession>
<dbReference type="InterPro" id="IPR016162">
    <property type="entry name" value="Ald_DH_N"/>
</dbReference>
<name>A0ABW2BBG0_9RHOB</name>
<evidence type="ECO:0000259" key="5">
    <source>
        <dbReference type="Pfam" id="PF00171"/>
    </source>
</evidence>
<feature type="domain" description="Aldehyde dehydrogenase" evidence="5">
    <location>
        <begin position="128"/>
        <end position="184"/>
    </location>
</feature>
<comment type="similarity">
    <text evidence="1">Belongs to the aldehyde dehydrogenase family.</text>
</comment>
<reference evidence="7" key="1">
    <citation type="journal article" date="2019" name="Int. J. Syst. Evol. Microbiol.">
        <title>The Global Catalogue of Microorganisms (GCM) 10K type strain sequencing project: providing services to taxonomists for standard genome sequencing and annotation.</title>
        <authorList>
            <consortium name="The Broad Institute Genomics Platform"/>
            <consortium name="The Broad Institute Genome Sequencing Center for Infectious Disease"/>
            <person name="Wu L."/>
            <person name="Ma J."/>
        </authorList>
    </citation>
    <scope>NUCLEOTIDE SEQUENCE [LARGE SCALE GENOMIC DNA]</scope>
    <source>
        <strain evidence="7">CCUG 66188</strain>
    </source>
</reference>
<feature type="region of interest" description="Disordered" evidence="4">
    <location>
        <begin position="180"/>
        <end position="203"/>
    </location>
</feature>
<dbReference type="Gene3D" id="3.40.605.10">
    <property type="entry name" value="Aldehyde Dehydrogenase, Chain A, domain 1"/>
    <property type="match status" value="1"/>
</dbReference>
<evidence type="ECO:0000256" key="3">
    <source>
        <dbReference type="ARBA" id="ARBA00023027"/>
    </source>
</evidence>
<dbReference type="SUPFAM" id="SSF53720">
    <property type="entry name" value="ALDH-like"/>
    <property type="match status" value="1"/>
</dbReference>
<dbReference type="InterPro" id="IPR015590">
    <property type="entry name" value="Aldehyde_DH_dom"/>
</dbReference>
<keyword evidence="7" id="KW-1185">Reference proteome</keyword>
<proteinExistence type="inferred from homology"/>
<dbReference type="EMBL" id="JBHSWG010000004">
    <property type="protein sequence ID" value="MFC6762389.1"/>
    <property type="molecule type" value="Genomic_DNA"/>
</dbReference>
<dbReference type="PANTHER" id="PTHR43860:SF2">
    <property type="entry name" value="BETAINE ALDEHYDE DEHYDROGENASE-RELATED"/>
    <property type="match status" value="1"/>
</dbReference>
<dbReference type="Proteomes" id="UP001596353">
    <property type="component" value="Unassembled WGS sequence"/>
</dbReference>
<evidence type="ECO:0000256" key="1">
    <source>
        <dbReference type="ARBA" id="ARBA00009986"/>
    </source>
</evidence>
<dbReference type="PANTHER" id="PTHR43860">
    <property type="entry name" value="BETAINE ALDEHYDE DEHYDROGENASE"/>
    <property type="match status" value="1"/>
</dbReference>
<evidence type="ECO:0000256" key="2">
    <source>
        <dbReference type="ARBA" id="ARBA00023002"/>
    </source>
</evidence>
<comment type="caution">
    <text evidence="6">The sequence shown here is derived from an EMBL/GenBank/DDBJ whole genome shotgun (WGS) entry which is preliminary data.</text>
</comment>
<organism evidence="6 7">
    <name type="scientific">Sulfitobacter porphyrae</name>
    <dbReference type="NCBI Taxonomy" id="1246864"/>
    <lineage>
        <taxon>Bacteria</taxon>
        <taxon>Pseudomonadati</taxon>
        <taxon>Pseudomonadota</taxon>
        <taxon>Alphaproteobacteria</taxon>
        <taxon>Rhodobacterales</taxon>
        <taxon>Roseobacteraceae</taxon>
        <taxon>Sulfitobacter</taxon>
    </lineage>
</organism>
<dbReference type="Pfam" id="PF00171">
    <property type="entry name" value="Aldedh"/>
    <property type="match status" value="1"/>
</dbReference>
<dbReference type="InterPro" id="IPR016161">
    <property type="entry name" value="Ald_DH/histidinol_DH"/>
</dbReference>
<gene>
    <name evidence="6" type="ORF">ACFQFQ_27220</name>
</gene>
<evidence type="ECO:0000313" key="6">
    <source>
        <dbReference type="EMBL" id="MFC6762389.1"/>
    </source>
</evidence>
<keyword evidence="2" id="KW-0560">Oxidoreductase</keyword>
<sequence>MLPPSAGHCVRLGRRGRFHIGSVKALIAPRSRSEIPGRRVHCANHTLQIRCNDPRPSPHFCRVFESTRNAEKYLPSLPSADSDCTLRSLGFSRKPYWTAPRKAQNEHSSHPFPDITLPPARLLIGGEWVEAASGRTIPVINPATEQTFAHIAAGNAEDVDRAVKDAHRCFESAAWQKMRPLDRGTAGTAGPSGRGGSRRAGHP</sequence>